<dbReference type="EMBL" id="CAJHJT010000034">
    <property type="protein sequence ID" value="CAD7004776.1"/>
    <property type="molecule type" value="Genomic_DNA"/>
</dbReference>
<proteinExistence type="predicted"/>
<feature type="transmembrane region" description="Helical" evidence="1">
    <location>
        <begin position="53"/>
        <end position="73"/>
    </location>
</feature>
<keyword evidence="1" id="KW-1133">Transmembrane helix</keyword>
<protein>
    <submittedName>
        <fullName evidence="2">(Mediterranean fruit fly) hypothetical protein</fullName>
    </submittedName>
</protein>
<keyword evidence="1" id="KW-0472">Membrane</keyword>
<accession>A0A811V4K9</accession>
<evidence type="ECO:0000313" key="3">
    <source>
        <dbReference type="Proteomes" id="UP000606786"/>
    </source>
</evidence>
<dbReference type="Proteomes" id="UP000606786">
    <property type="component" value="Unassembled WGS sequence"/>
</dbReference>
<evidence type="ECO:0000256" key="1">
    <source>
        <dbReference type="SAM" id="Phobius"/>
    </source>
</evidence>
<sequence>MYIPLVVVVNEGATTNSSAPSTSLLLSASHYALQQRDNHDYVETPRPSRTKSFYANFIGFLLLAFSSFSRFSATFISCSFNTLLKFTLLPHQRCWLAVFFSLGLLFPTLQSTLVLSAAVCSMCMYVCVCGVCV</sequence>
<evidence type="ECO:0000313" key="2">
    <source>
        <dbReference type="EMBL" id="CAD7004776.1"/>
    </source>
</evidence>
<organism evidence="2 3">
    <name type="scientific">Ceratitis capitata</name>
    <name type="common">Mediterranean fruit fly</name>
    <name type="synonym">Tephritis capitata</name>
    <dbReference type="NCBI Taxonomy" id="7213"/>
    <lineage>
        <taxon>Eukaryota</taxon>
        <taxon>Metazoa</taxon>
        <taxon>Ecdysozoa</taxon>
        <taxon>Arthropoda</taxon>
        <taxon>Hexapoda</taxon>
        <taxon>Insecta</taxon>
        <taxon>Pterygota</taxon>
        <taxon>Neoptera</taxon>
        <taxon>Endopterygota</taxon>
        <taxon>Diptera</taxon>
        <taxon>Brachycera</taxon>
        <taxon>Muscomorpha</taxon>
        <taxon>Tephritoidea</taxon>
        <taxon>Tephritidae</taxon>
        <taxon>Ceratitis</taxon>
        <taxon>Ceratitis</taxon>
    </lineage>
</organism>
<dbReference type="AlphaFoldDB" id="A0A811V4K9"/>
<keyword evidence="1" id="KW-0812">Transmembrane</keyword>
<keyword evidence="3" id="KW-1185">Reference proteome</keyword>
<feature type="transmembrane region" description="Helical" evidence="1">
    <location>
        <begin position="94"/>
        <end position="119"/>
    </location>
</feature>
<name>A0A811V4K9_CERCA</name>
<reference evidence="2" key="1">
    <citation type="submission" date="2020-11" db="EMBL/GenBank/DDBJ databases">
        <authorList>
            <person name="Whitehead M."/>
        </authorList>
    </citation>
    <scope>NUCLEOTIDE SEQUENCE</scope>
    <source>
        <strain evidence="2">EGII</strain>
    </source>
</reference>
<gene>
    <name evidence="2" type="ORF">CCAP1982_LOCUS13166</name>
</gene>
<comment type="caution">
    <text evidence="2">The sequence shown here is derived from an EMBL/GenBank/DDBJ whole genome shotgun (WGS) entry which is preliminary data.</text>
</comment>